<dbReference type="AlphaFoldDB" id="A0A6B3L3Z9"/>
<organism evidence="8 9">
    <name type="scientific">Sulfuriroseicoccus oceanibius</name>
    <dbReference type="NCBI Taxonomy" id="2707525"/>
    <lineage>
        <taxon>Bacteria</taxon>
        <taxon>Pseudomonadati</taxon>
        <taxon>Verrucomicrobiota</taxon>
        <taxon>Verrucomicrobiia</taxon>
        <taxon>Verrucomicrobiales</taxon>
        <taxon>Verrucomicrobiaceae</taxon>
        <taxon>Sulfuriroseicoccus</taxon>
    </lineage>
</organism>
<dbReference type="Gene3D" id="3.20.20.80">
    <property type="entry name" value="Glycosidases"/>
    <property type="match status" value="1"/>
</dbReference>
<comment type="similarity">
    <text evidence="6">Belongs to the glycosyl hydrolase 13 family. GlgE subfamily.</text>
</comment>
<dbReference type="PANTHER" id="PTHR47786:SF2">
    <property type="entry name" value="GLYCOSYL HYDROLASE FAMILY 13 CATALYTIC DOMAIN-CONTAINING PROTEIN"/>
    <property type="match status" value="1"/>
</dbReference>
<dbReference type="KEGG" id="soa:G3M56_004455"/>
<dbReference type="SUPFAM" id="SSF51445">
    <property type="entry name" value="(Trans)glycosidases"/>
    <property type="match status" value="1"/>
</dbReference>
<name>A0A6B3L3Z9_9BACT</name>
<dbReference type="EC" id="2.4.99.16" evidence="6"/>
<dbReference type="InterPro" id="IPR026585">
    <property type="entry name" value="GlgE"/>
</dbReference>
<feature type="binding site" evidence="6">
    <location>
        <begin position="531"/>
        <end position="532"/>
    </location>
    <ligand>
        <name>alpha-maltose 1-phosphate</name>
        <dbReference type="ChEBI" id="CHEBI:63576"/>
    </ligand>
</feature>
<dbReference type="InterPro" id="IPR013783">
    <property type="entry name" value="Ig-like_fold"/>
</dbReference>
<accession>A0A6B3L3Z9</accession>
<evidence type="ECO:0000313" key="8">
    <source>
        <dbReference type="EMBL" id="QQL45842.1"/>
    </source>
</evidence>
<dbReference type="HAMAP" id="MF_02124">
    <property type="entry name" value="GlgE"/>
    <property type="match status" value="1"/>
</dbReference>
<dbReference type="GO" id="GO:0004553">
    <property type="term" value="F:hydrolase activity, hydrolyzing O-glycosyl compounds"/>
    <property type="evidence" value="ECO:0007669"/>
    <property type="project" value="InterPro"/>
</dbReference>
<comment type="caution">
    <text evidence="6">Lacks conserved residue(s) required for the propagation of feature annotation.</text>
</comment>
<sequence>MNETPTTSLQSFAPSVVITAIEPAVDRGRHPVKRIVNELLVVSADVFKDGHDLIAASLLWRVVGDSEWTEVKMDQLENDRWSGSVRFSEPGRYEYTVASWPDKFSTWVSEFGKKHDAGQEDLSVETAEGALLVKDSARRAQEAGAEEAAKELDGMAELMATLKPAQVRELMESDAVRVLMEHWADRDLMTTAEPAHPVIVESERARFSAWYEFFPRSAFGDASRHARLRDCEPLLDHAKNMGFDVIYFPPIHPIGEAHRKGKNNSVTAEPGDVGSPWAIGGKAGGHYAVEPALGTVDDFVWLVERAKERGIEIAMDFAINCSPEHPYVKAHPDWFFQRPDGSIKYAENPPKKYQDIYPLNFHCSDWRNLWSEMKNILEFWVSKGVRIFRVDNPHTKPVAFWEWVIGEIRKNTPDILFLAEAFTAPKMMQELGKIGFSQSYTYFTWRTNKEELTEYARELMQGPMKEYYRGNFWPNTPDILAYELWNASPEKFKIRATLAALMSSTWGMYSGFEFCENDPFPPKEEYNNSEKYQLVDRDWNAPGIVGHIADLNRVRREHPAFAEYSNIEFGSADNSELLVFAKRSSNCGNRVLVIVNMDDANAQASNVHVPLEFLGLSDQQPYHVEDLMTGEVYEWQGHVNYVELRPTEQVAHVFVVRQ</sequence>
<dbReference type="Gene3D" id="2.60.40.1180">
    <property type="entry name" value="Golgi alpha-mannosidase II"/>
    <property type="match status" value="1"/>
</dbReference>
<dbReference type="RefSeq" id="WP_164364549.1">
    <property type="nucleotide sequence ID" value="NZ_CP066776.1"/>
</dbReference>
<dbReference type="EMBL" id="CP066776">
    <property type="protein sequence ID" value="QQL45842.1"/>
    <property type="molecule type" value="Genomic_DNA"/>
</dbReference>
<dbReference type="InterPro" id="IPR013780">
    <property type="entry name" value="Glyco_hydro_b"/>
</dbReference>
<evidence type="ECO:0000256" key="2">
    <source>
        <dbReference type="ARBA" id="ARBA00022676"/>
    </source>
</evidence>
<evidence type="ECO:0000256" key="3">
    <source>
        <dbReference type="ARBA" id="ARBA00022679"/>
    </source>
</evidence>
<dbReference type="Pfam" id="PF11896">
    <property type="entry name" value="GlgE_dom_N_S"/>
    <property type="match status" value="1"/>
</dbReference>
<gene>
    <name evidence="6" type="primary">glgE</name>
    <name evidence="8" type="ORF">G3M56_004455</name>
</gene>
<dbReference type="InterPro" id="IPR006047">
    <property type="entry name" value="GH13_cat_dom"/>
</dbReference>
<reference evidence="8 9" key="1">
    <citation type="submission" date="2020-12" db="EMBL/GenBank/DDBJ databases">
        <title>Sulforoseuscoccus oceanibium gen. nov., sp. nov., a representative of the phylum Verrucomicrobia with special cytoplasmic membrane, and proposal of Sulforoseuscoccusaceae fam. nov.</title>
        <authorList>
            <person name="Xi F."/>
        </authorList>
    </citation>
    <scope>NUCLEOTIDE SEQUENCE [LARGE SCALE GENOMIC DNA]</scope>
    <source>
        <strain evidence="8 9">T37</strain>
    </source>
</reference>
<dbReference type="Proteomes" id="UP000475117">
    <property type="component" value="Chromosome"/>
</dbReference>
<feature type="active site" description="Nucleophile" evidence="6">
    <location>
        <position position="391"/>
    </location>
</feature>
<feature type="domain" description="Glycosyl hydrolase family 13 catalytic" evidence="7">
    <location>
        <begin position="212"/>
        <end position="555"/>
    </location>
</feature>
<dbReference type="InterPro" id="IPR021828">
    <property type="entry name" value="GlgE_dom_N/S"/>
</dbReference>
<comment type="function">
    <text evidence="6">Maltosyltransferase that uses maltose 1-phosphate (M1P) as the sugar donor to elongate linear or branched alpha-(1-&gt;4)-glucans. Is involved in a branched alpha-glucan biosynthetic pathway from trehalose, together with TreS, Mak and GlgB.</text>
</comment>
<dbReference type="GO" id="GO:0016758">
    <property type="term" value="F:hexosyltransferase activity"/>
    <property type="evidence" value="ECO:0007669"/>
    <property type="project" value="UniProtKB-UniRule"/>
</dbReference>
<keyword evidence="9" id="KW-1185">Reference proteome</keyword>
<comment type="subunit">
    <text evidence="1 6">Homodimer.</text>
</comment>
<keyword evidence="2 6" id="KW-0328">Glycosyltransferase</keyword>
<feature type="binding site" evidence="6">
    <location>
        <position position="392"/>
    </location>
    <ligand>
        <name>alpha-maltose 1-phosphate</name>
        <dbReference type="ChEBI" id="CHEBI:63576"/>
    </ligand>
</feature>
<keyword evidence="4 6" id="KW-0119">Carbohydrate metabolism</keyword>
<dbReference type="InterPro" id="IPR017853">
    <property type="entry name" value="GH"/>
</dbReference>
<dbReference type="Pfam" id="PF21702">
    <property type="entry name" value="GLGE_C"/>
    <property type="match status" value="1"/>
</dbReference>
<evidence type="ECO:0000313" key="9">
    <source>
        <dbReference type="Proteomes" id="UP000475117"/>
    </source>
</evidence>
<dbReference type="SUPFAM" id="SSF51011">
    <property type="entry name" value="Glycosyl hydrolase domain"/>
    <property type="match status" value="1"/>
</dbReference>
<protein>
    <recommendedName>
        <fullName evidence="6">Alpha-1,4-glucan:maltose-1-phosphate maltosyltransferase</fullName>
        <shortName evidence="6">GMPMT</shortName>
        <ecNumber evidence="6">2.4.99.16</ecNumber>
    </recommendedName>
    <alternativeName>
        <fullName evidence="6">(1-&gt;4)-alpha-D-glucan:maltose-1-phosphate alpha-D-maltosyltransferase</fullName>
    </alternativeName>
</protein>
<evidence type="ECO:0000256" key="4">
    <source>
        <dbReference type="ARBA" id="ARBA00023277"/>
    </source>
</evidence>
<feature type="active site" description="Proton donor" evidence="6">
    <location>
        <position position="420"/>
    </location>
</feature>
<feature type="binding site" evidence="6">
    <location>
        <position position="355"/>
    </location>
    <ligand>
        <name>alpha-maltose 1-phosphate</name>
        <dbReference type="ChEBI" id="CHEBI:63576"/>
    </ligand>
</feature>
<dbReference type="Pfam" id="PF00128">
    <property type="entry name" value="Alpha-amylase"/>
    <property type="match status" value="1"/>
</dbReference>
<dbReference type="SMART" id="SM00642">
    <property type="entry name" value="Aamy"/>
    <property type="match status" value="1"/>
</dbReference>
<dbReference type="PANTHER" id="PTHR47786">
    <property type="entry name" value="ALPHA-1,4-GLUCAN:MALTOSE-1-PHOSPHATE MALTOSYLTRANSFERASE"/>
    <property type="match status" value="1"/>
</dbReference>
<evidence type="ECO:0000256" key="1">
    <source>
        <dbReference type="ARBA" id="ARBA00011738"/>
    </source>
</evidence>
<feature type="site" description="Transition state stabilizer" evidence="6">
    <location>
        <position position="478"/>
    </location>
</feature>
<keyword evidence="3 6" id="KW-0808">Transferase</keyword>
<dbReference type="Gene3D" id="1.20.58.80">
    <property type="entry name" value="Phosphotransferase system, lactose/cellobiose-type IIA subunit"/>
    <property type="match status" value="1"/>
</dbReference>
<dbReference type="CDD" id="cd11344">
    <property type="entry name" value="AmyAc_GlgE_like"/>
    <property type="match status" value="1"/>
</dbReference>
<feature type="binding site" evidence="6">
    <location>
        <position position="260"/>
    </location>
    <ligand>
        <name>alpha-maltose 1-phosphate</name>
        <dbReference type="ChEBI" id="CHEBI:63576"/>
    </ligand>
</feature>
<evidence type="ECO:0000259" key="7">
    <source>
        <dbReference type="SMART" id="SM00642"/>
    </source>
</evidence>
<comment type="catalytic activity">
    <reaction evidence="5 6">
        <text>alpha-maltose 1-phosphate + [(1-&gt;4)-alpha-D-glucosyl](n) = [(1-&gt;4)-alpha-D-glucosyl](n+2) + phosphate</text>
        <dbReference type="Rhea" id="RHEA:42692"/>
        <dbReference type="Rhea" id="RHEA-COMP:9584"/>
        <dbReference type="Rhea" id="RHEA-COMP:10183"/>
        <dbReference type="ChEBI" id="CHEBI:15444"/>
        <dbReference type="ChEBI" id="CHEBI:43474"/>
        <dbReference type="ChEBI" id="CHEBI:63576"/>
        <dbReference type="EC" id="2.4.99.16"/>
    </reaction>
</comment>
<evidence type="ECO:0000256" key="6">
    <source>
        <dbReference type="HAMAP-Rule" id="MF_02124"/>
    </source>
</evidence>
<proteinExistence type="inferred from homology"/>
<dbReference type="GO" id="GO:0030979">
    <property type="term" value="P:alpha-glucan biosynthetic process"/>
    <property type="evidence" value="ECO:0007669"/>
    <property type="project" value="UniProtKB-UniRule"/>
</dbReference>
<evidence type="ECO:0000256" key="5">
    <source>
        <dbReference type="ARBA" id="ARBA00048735"/>
    </source>
</evidence>
<dbReference type="Gene3D" id="2.60.40.10">
    <property type="entry name" value="Immunoglobulins"/>
    <property type="match status" value="1"/>
</dbReference>
<dbReference type="InterPro" id="IPR049171">
    <property type="entry name" value="GLGE_C"/>
</dbReference>